<keyword evidence="4" id="KW-0804">Transcription</keyword>
<keyword evidence="3" id="KW-0238">DNA-binding</keyword>
<dbReference type="Pfam" id="PF00126">
    <property type="entry name" value="HTH_1"/>
    <property type="match status" value="1"/>
</dbReference>
<evidence type="ECO:0000256" key="4">
    <source>
        <dbReference type="ARBA" id="ARBA00023163"/>
    </source>
</evidence>
<evidence type="ECO:0000313" key="6">
    <source>
        <dbReference type="EMBL" id="NGM50831.1"/>
    </source>
</evidence>
<dbReference type="Gene3D" id="3.40.190.10">
    <property type="entry name" value="Periplasmic binding protein-like II"/>
    <property type="match status" value="2"/>
</dbReference>
<dbReference type="InterPro" id="IPR000847">
    <property type="entry name" value="LysR_HTH_N"/>
</dbReference>
<dbReference type="AlphaFoldDB" id="A0A6G4QZ64"/>
<gene>
    <name evidence="6" type="ORF">G5B46_14530</name>
</gene>
<feature type="domain" description="HTH lysR-type" evidence="5">
    <location>
        <begin position="4"/>
        <end position="61"/>
    </location>
</feature>
<dbReference type="FunFam" id="1.10.10.10:FF:000001">
    <property type="entry name" value="LysR family transcriptional regulator"/>
    <property type="match status" value="1"/>
</dbReference>
<dbReference type="Gene3D" id="1.10.10.10">
    <property type="entry name" value="Winged helix-like DNA-binding domain superfamily/Winged helix DNA-binding domain"/>
    <property type="match status" value="1"/>
</dbReference>
<organism evidence="6">
    <name type="scientific">Caulobacter sp. 602-2</name>
    <dbReference type="NCBI Taxonomy" id="2710887"/>
    <lineage>
        <taxon>Bacteria</taxon>
        <taxon>Pseudomonadati</taxon>
        <taxon>Pseudomonadota</taxon>
        <taxon>Alphaproteobacteria</taxon>
        <taxon>Caulobacterales</taxon>
        <taxon>Caulobacteraceae</taxon>
        <taxon>Caulobacter</taxon>
    </lineage>
</organism>
<dbReference type="GO" id="GO:0032993">
    <property type="term" value="C:protein-DNA complex"/>
    <property type="evidence" value="ECO:0007669"/>
    <property type="project" value="TreeGrafter"/>
</dbReference>
<keyword evidence="2" id="KW-0805">Transcription regulation</keyword>
<dbReference type="InterPro" id="IPR005119">
    <property type="entry name" value="LysR_subst-bd"/>
</dbReference>
<dbReference type="GO" id="GO:0003700">
    <property type="term" value="F:DNA-binding transcription factor activity"/>
    <property type="evidence" value="ECO:0007669"/>
    <property type="project" value="InterPro"/>
</dbReference>
<reference evidence="6" key="1">
    <citation type="submission" date="2020-02" db="EMBL/GenBank/DDBJ databases">
        <authorList>
            <person name="Gao J."/>
            <person name="Sun J."/>
        </authorList>
    </citation>
    <scope>NUCLEOTIDE SEQUENCE</scope>
    <source>
        <strain evidence="6">602-2</strain>
    </source>
</reference>
<dbReference type="InterPro" id="IPR036390">
    <property type="entry name" value="WH_DNA-bd_sf"/>
</dbReference>
<evidence type="ECO:0000256" key="1">
    <source>
        <dbReference type="ARBA" id="ARBA00009437"/>
    </source>
</evidence>
<dbReference type="InterPro" id="IPR036388">
    <property type="entry name" value="WH-like_DNA-bd_sf"/>
</dbReference>
<evidence type="ECO:0000256" key="3">
    <source>
        <dbReference type="ARBA" id="ARBA00023125"/>
    </source>
</evidence>
<name>A0A6G4QZ64_9CAUL</name>
<dbReference type="CDD" id="cd08411">
    <property type="entry name" value="PBP2_OxyR"/>
    <property type="match status" value="1"/>
</dbReference>
<evidence type="ECO:0000259" key="5">
    <source>
        <dbReference type="PROSITE" id="PS50931"/>
    </source>
</evidence>
<evidence type="ECO:0000256" key="2">
    <source>
        <dbReference type="ARBA" id="ARBA00023015"/>
    </source>
</evidence>
<protein>
    <submittedName>
        <fullName evidence="6">Hydrogen peroxide-inducible genes activator</fullName>
    </submittedName>
</protein>
<dbReference type="SUPFAM" id="SSF53850">
    <property type="entry name" value="Periplasmic binding protein-like II"/>
    <property type="match status" value="1"/>
</dbReference>
<dbReference type="SUPFAM" id="SSF46785">
    <property type="entry name" value="Winged helix' DNA-binding domain"/>
    <property type="match status" value="1"/>
</dbReference>
<dbReference type="EMBL" id="JAAKGT010000006">
    <property type="protein sequence ID" value="NGM50831.1"/>
    <property type="molecule type" value="Genomic_DNA"/>
</dbReference>
<accession>A0A6G4QZ64</accession>
<dbReference type="PROSITE" id="PS50931">
    <property type="entry name" value="HTH_LYSR"/>
    <property type="match status" value="1"/>
</dbReference>
<dbReference type="GO" id="GO:0003677">
    <property type="term" value="F:DNA binding"/>
    <property type="evidence" value="ECO:0007669"/>
    <property type="project" value="UniProtKB-KW"/>
</dbReference>
<dbReference type="PANTHER" id="PTHR30346:SF10">
    <property type="entry name" value="TRANSCRIPTIONAL REGULATOR OF OXIDATIVE STRESS OXYR"/>
    <property type="match status" value="1"/>
</dbReference>
<dbReference type="PRINTS" id="PR00039">
    <property type="entry name" value="HTHLYSR"/>
</dbReference>
<dbReference type="RefSeq" id="WP_165259717.1">
    <property type="nucleotide sequence ID" value="NZ_JAAKGT010000006.1"/>
</dbReference>
<dbReference type="Pfam" id="PF03466">
    <property type="entry name" value="LysR_substrate"/>
    <property type="match status" value="1"/>
</dbReference>
<dbReference type="PANTHER" id="PTHR30346">
    <property type="entry name" value="TRANSCRIPTIONAL DUAL REGULATOR HCAR-RELATED"/>
    <property type="match status" value="1"/>
</dbReference>
<comment type="caution">
    <text evidence="6">The sequence shown here is derived from an EMBL/GenBank/DDBJ whole genome shotgun (WGS) entry which is preliminary data.</text>
</comment>
<sequence length="309" mass="33173">MILPTLRQLQYLVSLHEHMHFSRAAEACHVTQSTLSAGLKELEAILGARLVERTRRVTIFTPLGVRAAARAKDMLRQARDITDLARVAAAPLSGTLRLSVIPTIAPFLLPRLLPALKAACPDLRVVLHEEMSHWACEGLARGARDCLVLALPFPCDGLDHVALFEDEILVALHADDPLAAQPAIAPGDLPADRLLLLDDGHCLRDHVLGACERRDLERGPGRGAAVHTLVQLVGAGMGVSLIPAMAVEADVAAGTPIVTRSLDTPKAHRTVALAWRRNTPRAEEFALLAQHIRQSLAGAAQEAPARVSA</sequence>
<proteinExistence type="inferred from homology"/>
<comment type="similarity">
    <text evidence="1">Belongs to the LysR transcriptional regulatory family.</text>
</comment>